<keyword evidence="2" id="KW-1185">Reference proteome</keyword>
<name>A0ACC2T6Y1_9FUNG</name>
<dbReference type="EMBL" id="QTSX02003575">
    <property type="protein sequence ID" value="KAJ9070414.1"/>
    <property type="molecule type" value="Genomic_DNA"/>
</dbReference>
<reference evidence="1" key="1">
    <citation type="submission" date="2022-04" db="EMBL/GenBank/DDBJ databases">
        <title>Genome of the entomopathogenic fungus Entomophthora muscae.</title>
        <authorList>
            <person name="Elya C."/>
            <person name="Lovett B.R."/>
            <person name="Lee E."/>
            <person name="Macias A.M."/>
            <person name="Hajek A.E."/>
            <person name="De Bivort B.L."/>
            <person name="Kasson M.T."/>
            <person name="De Fine Licht H.H."/>
            <person name="Stajich J.E."/>
        </authorList>
    </citation>
    <scope>NUCLEOTIDE SEQUENCE</scope>
    <source>
        <strain evidence="1">Berkeley</strain>
    </source>
</reference>
<proteinExistence type="predicted"/>
<comment type="caution">
    <text evidence="1">The sequence shown here is derived from an EMBL/GenBank/DDBJ whole genome shotgun (WGS) entry which is preliminary data.</text>
</comment>
<gene>
    <name evidence="1" type="ORF">DSO57_1008155</name>
</gene>
<protein>
    <submittedName>
        <fullName evidence="1">Uncharacterized protein</fullName>
    </submittedName>
</protein>
<sequence length="597" mass="65921">MSRILSKSSSEDRRNPNTQLNGTGAGSHEMMDRFQGQIDDIIKELYVGIGGPAAAEIQNLLSIAMHNPEKCWSIEDPIMELLFIWYPALSGSTKVALLRFLSLALASNKSIVSSAMPMKIAKENIKNFNLSGETAHEDQCSLELLAHSINLGVIVAQDVTSFLQGIKETILSFLSPFMLHEGAHELSAKTLQCLKPHLVAYRDTYASEAIPLLIAGIDETVEAWQLKERGELIAMLATSSTAEMIVDCLGGLPTLMAPNHSRGSVTIIHALASRLEQLPESDNLMSVLSGLLCSQIQFLVDSDSSISNLESGILVIYQALVRGSGPLVLSTPVLDQLSSLLIQIGNHGHHVAFLHSKVPEALPFYLSLVGRYARNDPSLAAHLEQLLAAGGLDVVLQSDVLPLLAARFSEGPYNTLLPRFIQSTKESVSRIKLQLFERLFDLRNDLLENAFKKHPEHVCSSHVQKMHLNLRLPCIDFDIKLSPDSYPAPSPAQFMYLWNKYPVRFSSSLLPFKGSKESSNPKVRVSTVTTDSPSSNSPYQQWSGYTFESDRQVLILLIYRFRAKSDTPPELIVKSDSELPACLLMEFTFFFRTLSAA</sequence>
<evidence type="ECO:0000313" key="1">
    <source>
        <dbReference type="EMBL" id="KAJ9070414.1"/>
    </source>
</evidence>
<accession>A0ACC2T6Y1</accession>
<organism evidence="1 2">
    <name type="scientific">Entomophthora muscae</name>
    <dbReference type="NCBI Taxonomy" id="34485"/>
    <lineage>
        <taxon>Eukaryota</taxon>
        <taxon>Fungi</taxon>
        <taxon>Fungi incertae sedis</taxon>
        <taxon>Zoopagomycota</taxon>
        <taxon>Entomophthoromycotina</taxon>
        <taxon>Entomophthoromycetes</taxon>
        <taxon>Entomophthorales</taxon>
        <taxon>Entomophthoraceae</taxon>
        <taxon>Entomophthora</taxon>
    </lineage>
</organism>
<dbReference type="Proteomes" id="UP001165960">
    <property type="component" value="Unassembled WGS sequence"/>
</dbReference>
<evidence type="ECO:0000313" key="2">
    <source>
        <dbReference type="Proteomes" id="UP001165960"/>
    </source>
</evidence>